<gene>
    <name evidence="2" type="ORF">JOB18_006314</name>
</gene>
<organism evidence="2 3">
    <name type="scientific">Solea senegalensis</name>
    <name type="common">Senegalese sole</name>
    <dbReference type="NCBI Taxonomy" id="28829"/>
    <lineage>
        <taxon>Eukaryota</taxon>
        <taxon>Metazoa</taxon>
        <taxon>Chordata</taxon>
        <taxon>Craniata</taxon>
        <taxon>Vertebrata</taxon>
        <taxon>Euteleostomi</taxon>
        <taxon>Actinopterygii</taxon>
        <taxon>Neopterygii</taxon>
        <taxon>Teleostei</taxon>
        <taxon>Neoteleostei</taxon>
        <taxon>Acanthomorphata</taxon>
        <taxon>Carangaria</taxon>
        <taxon>Pleuronectiformes</taxon>
        <taxon>Pleuronectoidei</taxon>
        <taxon>Soleidae</taxon>
        <taxon>Solea</taxon>
    </lineage>
</organism>
<dbReference type="Proteomes" id="UP000693946">
    <property type="component" value="Linkage Group LG11"/>
</dbReference>
<protein>
    <submittedName>
        <fullName evidence="2">Uncharacterized protein</fullName>
    </submittedName>
</protein>
<feature type="chain" id="PRO_5043518300" evidence="1">
    <location>
        <begin position="30"/>
        <end position="70"/>
    </location>
</feature>
<accession>A0AAV6SP95</accession>
<proteinExistence type="predicted"/>
<dbReference type="EMBL" id="JAGKHQ010000003">
    <property type="protein sequence ID" value="KAG7519339.1"/>
    <property type="molecule type" value="Genomic_DNA"/>
</dbReference>
<evidence type="ECO:0000313" key="2">
    <source>
        <dbReference type="EMBL" id="KAG7519339.1"/>
    </source>
</evidence>
<reference evidence="2 3" key="1">
    <citation type="journal article" date="2021" name="Sci. Rep.">
        <title>Chromosome anchoring in Senegalese sole (Solea senegalensis) reveals sex-associated markers and genome rearrangements in flatfish.</title>
        <authorList>
            <person name="Guerrero-Cozar I."/>
            <person name="Gomez-Garrido J."/>
            <person name="Berbel C."/>
            <person name="Martinez-Blanch J.F."/>
            <person name="Alioto T."/>
            <person name="Claros M.G."/>
            <person name="Gagnaire P.A."/>
            <person name="Manchado M."/>
        </authorList>
    </citation>
    <scope>NUCLEOTIDE SEQUENCE [LARGE SCALE GENOMIC DNA]</scope>
    <source>
        <strain evidence="2">Sse05_10M</strain>
    </source>
</reference>
<evidence type="ECO:0000256" key="1">
    <source>
        <dbReference type="SAM" id="SignalP"/>
    </source>
</evidence>
<evidence type="ECO:0000313" key="3">
    <source>
        <dbReference type="Proteomes" id="UP000693946"/>
    </source>
</evidence>
<feature type="signal peptide" evidence="1">
    <location>
        <begin position="1"/>
        <end position="29"/>
    </location>
</feature>
<dbReference type="AlphaFoldDB" id="A0AAV6SP95"/>
<sequence length="70" mass="7757">MRIKLRVSGLTILATTVLVRLQAWRPAPGLSEGNGDAMWLKIGQQLPLHCGRTGDARSIWGFELNMLNLN</sequence>
<keyword evidence="1" id="KW-0732">Signal</keyword>
<keyword evidence="3" id="KW-1185">Reference proteome</keyword>
<name>A0AAV6SP95_SOLSE</name>
<comment type="caution">
    <text evidence="2">The sequence shown here is derived from an EMBL/GenBank/DDBJ whole genome shotgun (WGS) entry which is preliminary data.</text>
</comment>